<dbReference type="Proteomes" id="UP000178065">
    <property type="component" value="Unassembled WGS sequence"/>
</dbReference>
<protein>
    <submittedName>
        <fullName evidence="1">Uncharacterized protein</fullName>
    </submittedName>
</protein>
<sequence>MELPSIWFLCRDPDGTIRLSFDYADSPRWEKGDRTTDLDEEVLYVFPEEDWDVLQFLNALYALEGFVEGPDDVLEWRFKGVLEKIIRAAVNVVTSSSHERNLET</sequence>
<comment type="caution">
    <text evidence="1">The sequence shown here is derived from an EMBL/GenBank/DDBJ whole genome shotgun (WGS) entry which is preliminary data.</text>
</comment>
<name>A0A1G2QVV6_9BACT</name>
<reference evidence="1 2" key="1">
    <citation type="journal article" date="2016" name="Nat. Commun.">
        <title>Thousands of microbial genomes shed light on interconnected biogeochemical processes in an aquifer system.</title>
        <authorList>
            <person name="Anantharaman K."/>
            <person name="Brown C.T."/>
            <person name="Hug L.A."/>
            <person name="Sharon I."/>
            <person name="Castelle C.J."/>
            <person name="Probst A.J."/>
            <person name="Thomas B.C."/>
            <person name="Singh A."/>
            <person name="Wilkins M.J."/>
            <person name="Karaoz U."/>
            <person name="Brodie E.L."/>
            <person name="Williams K.H."/>
            <person name="Hubbard S.S."/>
            <person name="Banfield J.F."/>
        </authorList>
    </citation>
    <scope>NUCLEOTIDE SEQUENCE [LARGE SCALE GENOMIC DNA]</scope>
</reference>
<evidence type="ECO:0000313" key="1">
    <source>
        <dbReference type="EMBL" id="OHA64577.1"/>
    </source>
</evidence>
<dbReference type="STRING" id="1802448.A2672_02100"/>
<dbReference type="AlphaFoldDB" id="A0A1G2QVV6"/>
<dbReference type="EMBL" id="MHTT01000032">
    <property type="protein sequence ID" value="OHA64577.1"/>
    <property type="molecule type" value="Genomic_DNA"/>
</dbReference>
<accession>A0A1G2QVV6</accession>
<organism evidence="1 2">
    <name type="scientific">Candidatus Wildermuthbacteria bacterium RIFCSPHIGHO2_01_FULL_49_22b</name>
    <dbReference type="NCBI Taxonomy" id="1802448"/>
    <lineage>
        <taxon>Bacteria</taxon>
        <taxon>Candidatus Wildermuthiibacteriota</taxon>
    </lineage>
</organism>
<proteinExistence type="predicted"/>
<gene>
    <name evidence="1" type="ORF">A2672_02100</name>
</gene>
<evidence type="ECO:0000313" key="2">
    <source>
        <dbReference type="Proteomes" id="UP000178065"/>
    </source>
</evidence>